<evidence type="ECO:0000313" key="2">
    <source>
        <dbReference type="Proteomes" id="UP000257109"/>
    </source>
</evidence>
<name>A0A371F7F2_MUCPR</name>
<dbReference type="AlphaFoldDB" id="A0A371F7F2"/>
<comment type="caution">
    <text evidence="1">The sequence shown here is derived from an EMBL/GenBank/DDBJ whole genome shotgun (WGS) entry which is preliminary data.</text>
</comment>
<dbReference type="OrthoDB" id="10442728at2759"/>
<accession>A0A371F7F2</accession>
<keyword evidence="2" id="KW-1185">Reference proteome</keyword>
<sequence length="80" mass="9612">MHLMVWSCKCGRKKWRVWNSMMRWLVKEKRTVGHCSRAWEEKAESQSRYKLGRQTGLDSQRACHLAPYPRHKINHLPHLA</sequence>
<feature type="non-terminal residue" evidence="1">
    <location>
        <position position="1"/>
    </location>
</feature>
<proteinExistence type="predicted"/>
<organism evidence="1 2">
    <name type="scientific">Mucuna pruriens</name>
    <name type="common">Velvet bean</name>
    <name type="synonym">Dolichos pruriens</name>
    <dbReference type="NCBI Taxonomy" id="157652"/>
    <lineage>
        <taxon>Eukaryota</taxon>
        <taxon>Viridiplantae</taxon>
        <taxon>Streptophyta</taxon>
        <taxon>Embryophyta</taxon>
        <taxon>Tracheophyta</taxon>
        <taxon>Spermatophyta</taxon>
        <taxon>Magnoliopsida</taxon>
        <taxon>eudicotyledons</taxon>
        <taxon>Gunneridae</taxon>
        <taxon>Pentapetalae</taxon>
        <taxon>rosids</taxon>
        <taxon>fabids</taxon>
        <taxon>Fabales</taxon>
        <taxon>Fabaceae</taxon>
        <taxon>Papilionoideae</taxon>
        <taxon>50 kb inversion clade</taxon>
        <taxon>NPAAA clade</taxon>
        <taxon>indigoferoid/millettioid clade</taxon>
        <taxon>Phaseoleae</taxon>
        <taxon>Mucuna</taxon>
    </lineage>
</organism>
<gene>
    <name evidence="1" type="ORF">CR513_46228</name>
</gene>
<dbReference type="Proteomes" id="UP000257109">
    <property type="component" value="Unassembled WGS sequence"/>
</dbReference>
<feature type="non-terminal residue" evidence="1">
    <location>
        <position position="80"/>
    </location>
</feature>
<evidence type="ECO:0000313" key="1">
    <source>
        <dbReference type="EMBL" id="RDX74063.1"/>
    </source>
</evidence>
<reference evidence="1" key="1">
    <citation type="submission" date="2018-05" db="EMBL/GenBank/DDBJ databases">
        <title>Draft genome of Mucuna pruriens seed.</title>
        <authorList>
            <person name="Nnadi N.E."/>
            <person name="Vos R."/>
            <person name="Hasami M.H."/>
            <person name="Devisetty U.K."/>
            <person name="Aguiy J.C."/>
        </authorList>
    </citation>
    <scope>NUCLEOTIDE SEQUENCE [LARGE SCALE GENOMIC DNA]</scope>
    <source>
        <strain evidence="1">JCA_2017</strain>
    </source>
</reference>
<dbReference type="EMBL" id="QJKJ01010306">
    <property type="protein sequence ID" value="RDX74063.1"/>
    <property type="molecule type" value="Genomic_DNA"/>
</dbReference>
<protein>
    <submittedName>
        <fullName evidence="1">Uncharacterized protein</fullName>
    </submittedName>
</protein>